<keyword evidence="1" id="KW-0732">Signal</keyword>
<name>B9SQB3_RICCO</name>
<dbReference type="InParanoid" id="B9SQB3"/>
<accession>B9SQB3</accession>
<feature type="chain" id="PRO_5002891987" evidence="1">
    <location>
        <begin position="26"/>
        <end position="118"/>
    </location>
</feature>
<dbReference type="PANTHER" id="PTHR36312:SF15">
    <property type="entry name" value="THIONIN-LIKE PROTEIN"/>
    <property type="match status" value="1"/>
</dbReference>
<dbReference type="Proteomes" id="UP000008311">
    <property type="component" value="Unassembled WGS sequence"/>
</dbReference>
<dbReference type="EMBL" id="EQ974081">
    <property type="protein sequence ID" value="EEF34189.1"/>
    <property type="molecule type" value="Genomic_DNA"/>
</dbReference>
<protein>
    <submittedName>
        <fullName evidence="2">Uncharacterized protein</fullName>
    </submittedName>
</protein>
<sequence>MERKSLSFFLMFVVIIGMLVEQSDGISIPREFEKCMKPCLIDCTIPPWLVACPFRCLAKCIIHPFAKSTDRTHQFCTFGCATSKCSKLISKNNYRLDEVEDCVDECSQTCVNNYGPAN</sequence>
<dbReference type="InterPro" id="IPR038975">
    <property type="entry name" value="THNL"/>
</dbReference>
<evidence type="ECO:0000256" key="1">
    <source>
        <dbReference type="SAM" id="SignalP"/>
    </source>
</evidence>
<organism evidence="2 3">
    <name type="scientific">Ricinus communis</name>
    <name type="common">Castor bean</name>
    <dbReference type="NCBI Taxonomy" id="3988"/>
    <lineage>
        <taxon>Eukaryota</taxon>
        <taxon>Viridiplantae</taxon>
        <taxon>Streptophyta</taxon>
        <taxon>Embryophyta</taxon>
        <taxon>Tracheophyta</taxon>
        <taxon>Spermatophyta</taxon>
        <taxon>Magnoliopsida</taxon>
        <taxon>eudicotyledons</taxon>
        <taxon>Gunneridae</taxon>
        <taxon>Pentapetalae</taxon>
        <taxon>rosids</taxon>
        <taxon>fabids</taxon>
        <taxon>Malpighiales</taxon>
        <taxon>Euphorbiaceae</taxon>
        <taxon>Acalyphoideae</taxon>
        <taxon>Acalypheae</taxon>
        <taxon>Ricinus</taxon>
    </lineage>
</organism>
<evidence type="ECO:0000313" key="2">
    <source>
        <dbReference type="EMBL" id="EEF34189.1"/>
    </source>
</evidence>
<feature type="signal peptide" evidence="1">
    <location>
        <begin position="1"/>
        <end position="25"/>
    </location>
</feature>
<dbReference type="PANTHER" id="PTHR36312">
    <property type="entry name" value="THIONIN-LIKE PROTEIN 1"/>
    <property type="match status" value="1"/>
</dbReference>
<evidence type="ECO:0000313" key="3">
    <source>
        <dbReference type="Proteomes" id="UP000008311"/>
    </source>
</evidence>
<reference evidence="3" key="1">
    <citation type="journal article" date="2010" name="Nat. Biotechnol.">
        <title>Draft genome sequence of the oilseed species Ricinus communis.</title>
        <authorList>
            <person name="Chan A.P."/>
            <person name="Crabtree J."/>
            <person name="Zhao Q."/>
            <person name="Lorenzi H."/>
            <person name="Orvis J."/>
            <person name="Puiu D."/>
            <person name="Melake-Berhan A."/>
            <person name="Jones K.M."/>
            <person name="Redman J."/>
            <person name="Chen G."/>
            <person name="Cahoon E.B."/>
            <person name="Gedil M."/>
            <person name="Stanke M."/>
            <person name="Haas B.J."/>
            <person name="Wortman J.R."/>
            <person name="Fraser-Liggett C.M."/>
            <person name="Ravel J."/>
            <person name="Rabinowicz P.D."/>
        </authorList>
    </citation>
    <scope>NUCLEOTIDE SEQUENCE [LARGE SCALE GENOMIC DNA]</scope>
    <source>
        <strain evidence="3">cv. Hale</strain>
    </source>
</reference>
<keyword evidence="3" id="KW-1185">Reference proteome</keyword>
<proteinExistence type="predicted"/>
<gene>
    <name evidence="2" type="ORF">RCOM_0980010</name>
</gene>
<dbReference type="AlphaFoldDB" id="B9SQB3"/>